<evidence type="ECO:0000313" key="10">
    <source>
        <dbReference type="EMBL" id="KAJ8880796.1"/>
    </source>
</evidence>
<evidence type="ECO:0000256" key="4">
    <source>
        <dbReference type="ARBA" id="ARBA00038782"/>
    </source>
</evidence>
<dbReference type="Pfam" id="PF03946">
    <property type="entry name" value="Ribosomal_L11_N"/>
    <property type="match status" value="1"/>
</dbReference>
<dbReference type="InterPro" id="IPR020784">
    <property type="entry name" value="Ribosomal_uL11_N"/>
</dbReference>
<dbReference type="InterPro" id="IPR000911">
    <property type="entry name" value="Ribosomal_uL11"/>
</dbReference>
<dbReference type="InterPro" id="IPR020783">
    <property type="entry name" value="Ribosomal_uL11_C"/>
</dbReference>
<name>A0ABQ9H966_9NEOP</name>
<dbReference type="CDD" id="cd00349">
    <property type="entry name" value="Ribosomal_L11"/>
    <property type="match status" value="1"/>
</dbReference>
<dbReference type="SUPFAM" id="SSF46906">
    <property type="entry name" value="Ribosomal protein L11, C-terminal domain"/>
    <property type="match status" value="1"/>
</dbReference>
<comment type="subunit">
    <text evidence="4">Component of the mitochondrial ribosome large subunit (39S) which comprises a 16S rRNA and about 50 distinct proteins.</text>
</comment>
<organism evidence="10 11">
    <name type="scientific">Dryococelus australis</name>
    <dbReference type="NCBI Taxonomy" id="614101"/>
    <lineage>
        <taxon>Eukaryota</taxon>
        <taxon>Metazoa</taxon>
        <taxon>Ecdysozoa</taxon>
        <taxon>Arthropoda</taxon>
        <taxon>Hexapoda</taxon>
        <taxon>Insecta</taxon>
        <taxon>Pterygota</taxon>
        <taxon>Neoptera</taxon>
        <taxon>Polyneoptera</taxon>
        <taxon>Phasmatodea</taxon>
        <taxon>Verophasmatodea</taxon>
        <taxon>Anareolatae</taxon>
        <taxon>Phasmatidae</taxon>
        <taxon>Eurycanthinae</taxon>
        <taxon>Dryococelus</taxon>
    </lineage>
</organism>
<dbReference type="Gene3D" id="1.10.10.250">
    <property type="entry name" value="Ribosomal protein L11, C-terminal domain"/>
    <property type="match status" value="1"/>
</dbReference>
<evidence type="ECO:0000256" key="1">
    <source>
        <dbReference type="ARBA" id="ARBA00010537"/>
    </source>
</evidence>
<dbReference type="SUPFAM" id="SSF54747">
    <property type="entry name" value="Ribosomal L11/L12e N-terminal domain"/>
    <property type="match status" value="1"/>
</dbReference>
<evidence type="ECO:0000259" key="9">
    <source>
        <dbReference type="Pfam" id="PF03946"/>
    </source>
</evidence>
<accession>A0ABQ9H966</accession>
<dbReference type="PANTHER" id="PTHR11661">
    <property type="entry name" value="60S RIBOSOMAL PROTEIN L12"/>
    <property type="match status" value="1"/>
</dbReference>
<comment type="caution">
    <text evidence="10">The sequence shown here is derived from an EMBL/GenBank/DDBJ whole genome shotgun (WGS) entry which is preliminary data.</text>
</comment>
<evidence type="ECO:0000256" key="2">
    <source>
        <dbReference type="ARBA" id="ARBA00022980"/>
    </source>
</evidence>
<evidence type="ECO:0000256" key="5">
    <source>
        <dbReference type="ARBA" id="ARBA00040104"/>
    </source>
</evidence>
<feature type="domain" description="Large ribosomal subunit protein uL11 N-terminal" evidence="9">
    <location>
        <begin position="60"/>
        <end position="97"/>
    </location>
</feature>
<dbReference type="SMART" id="SM00649">
    <property type="entry name" value="RL11"/>
    <property type="match status" value="1"/>
</dbReference>
<evidence type="ECO:0000256" key="6">
    <source>
        <dbReference type="ARBA" id="ARBA00041455"/>
    </source>
</evidence>
<proteinExistence type="inferred from homology"/>
<dbReference type="EMBL" id="JARBHB010000006">
    <property type="protein sequence ID" value="KAJ8880796.1"/>
    <property type="molecule type" value="Genomic_DNA"/>
</dbReference>
<gene>
    <name evidence="10" type="ORF">PR048_017267</name>
</gene>
<comment type="similarity">
    <text evidence="1 7">Belongs to the universal ribosomal protein uL11 family.</text>
</comment>
<dbReference type="Proteomes" id="UP001159363">
    <property type="component" value="Chromosome 5"/>
</dbReference>
<dbReference type="Pfam" id="PF00298">
    <property type="entry name" value="Ribosomal_L11"/>
    <property type="match status" value="1"/>
</dbReference>
<keyword evidence="11" id="KW-1185">Reference proteome</keyword>
<evidence type="ECO:0000256" key="7">
    <source>
        <dbReference type="RuleBase" id="RU003978"/>
    </source>
</evidence>
<feature type="domain" description="Large ribosomal subunit protein uL11 C-terminal" evidence="8">
    <location>
        <begin position="103"/>
        <end position="172"/>
    </location>
</feature>
<keyword evidence="3 7" id="KW-0687">Ribonucleoprotein</keyword>
<dbReference type="Gene3D" id="3.30.1550.10">
    <property type="entry name" value="Ribosomal protein L11/L12, N-terminal domain"/>
    <property type="match status" value="1"/>
</dbReference>
<protein>
    <recommendedName>
        <fullName evidence="5">Large ribosomal subunit protein uL11m</fullName>
    </recommendedName>
    <alternativeName>
        <fullName evidence="6">39S ribosomal protein L11, mitochondrial</fullName>
    </alternativeName>
</protein>
<evidence type="ECO:0000313" key="11">
    <source>
        <dbReference type="Proteomes" id="UP001159363"/>
    </source>
</evidence>
<dbReference type="InterPro" id="IPR036769">
    <property type="entry name" value="Ribosomal_uL11_C_sf"/>
</dbReference>
<sequence>MSFSLGGELLRGSAFINDELEIFKFNIKTHIKAGSLENAEPMGSICPTYCIDDDCIHYLQRTINIAAFCKDFNERTKDMKEGIPIPCRVSVNPDRSYELVMHKPPATFYLKQAAGIQRGAMSPGQEVCGKITLKHLYEIAKLKSEDPPLECMSLEDICKMMVGVAHSCGIEVVKELDPVEYGQFLEERKIIVEDQLKELQEKKEARILRTA</sequence>
<keyword evidence="2 7" id="KW-0689">Ribosomal protein</keyword>
<reference evidence="10 11" key="1">
    <citation type="submission" date="2023-02" db="EMBL/GenBank/DDBJ databases">
        <title>LHISI_Scaffold_Assembly.</title>
        <authorList>
            <person name="Stuart O.P."/>
            <person name="Cleave R."/>
            <person name="Magrath M.J.L."/>
            <person name="Mikheyev A.S."/>
        </authorList>
    </citation>
    <scope>NUCLEOTIDE SEQUENCE [LARGE SCALE GENOMIC DNA]</scope>
    <source>
        <strain evidence="10">Daus_M_001</strain>
        <tissue evidence="10">Leg muscle</tissue>
    </source>
</reference>
<evidence type="ECO:0000259" key="8">
    <source>
        <dbReference type="Pfam" id="PF00298"/>
    </source>
</evidence>
<dbReference type="PANTHER" id="PTHR11661:SF1">
    <property type="entry name" value="LARGE RIBOSOMAL SUBUNIT PROTEIN UL11M"/>
    <property type="match status" value="1"/>
</dbReference>
<evidence type="ECO:0000256" key="3">
    <source>
        <dbReference type="ARBA" id="ARBA00023274"/>
    </source>
</evidence>
<dbReference type="InterPro" id="IPR036796">
    <property type="entry name" value="Ribosomal_uL11_N_sf"/>
</dbReference>
<dbReference type="HAMAP" id="MF_00736">
    <property type="entry name" value="Ribosomal_uL11"/>
    <property type="match status" value="1"/>
</dbReference>